<protein>
    <recommendedName>
        <fullName evidence="2">PIN domain-containing protein</fullName>
    </recommendedName>
</protein>
<accession>A0A7D9H6U4</accession>
<name>A0A7D9H6U4_9GAMM</name>
<sequence>MLAALCVRHELMMLTVDKDFHKIASIVLLSLWIPEA</sequence>
<evidence type="ECO:0000313" key="1">
    <source>
        <dbReference type="EMBL" id="VUX56334.1"/>
    </source>
</evidence>
<evidence type="ECO:0008006" key="2">
    <source>
        <dbReference type="Google" id="ProtNLM"/>
    </source>
</evidence>
<dbReference type="AlphaFoldDB" id="A0A7D9H6U4"/>
<proteinExistence type="predicted"/>
<gene>
    <name evidence="1" type="ORF">JTBM06_V1_630005</name>
</gene>
<organism evidence="1">
    <name type="scientific">uncultured Woeseiaceae bacterium</name>
    <dbReference type="NCBI Taxonomy" id="1983305"/>
    <lineage>
        <taxon>Bacteria</taxon>
        <taxon>Pseudomonadati</taxon>
        <taxon>Pseudomonadota</taxon>
        <taxon>Gammaproteobacteria</taxon>
        <taxon>Woeseiales</taxon>
        <taxon>Woeseiaceae</taxon>
        <taxon>environmental samples</taxon>
    </lineage>
</organism>
<dbReference type="EMBL" id="LR633967">
    <property type="protein sequence ID" value="VUX56334.1"/>
    <property type="molecule type" value="Genomic_DNA"/>
</dbReference>
<reference evidence="1" key="1">
    <citation type="submission" date="2019-07" db="EMBL/GenBank/DDBJ databases">
        <authorList>
            <person name="Weber M."/>
            <person name="Kostadinov I."/>
            <person name="Kostadinov D I."/>
        </authorList>
    </citation>
    <scope>NUCLEOTIDE SEQUENCE</scope>
    <source>
        <strain evidence="1">Gfbio:sag-sample-m06:053724c1-46a9-4a36-b237-ea2bf867836b</strain>
    </source>
</reference>